<dbReference type="AlphaFoldDB" id="A0A5Q0QC85"/>
<sequence>MNKVIQQTKQAFLFSLAFYILSLILLLFKVGFAPILLSIAMLVSLIWVVLVLREIMLSTSINNTERMMIALFVIVLNIVGGIVYFSFLRNSIIEKPVIKKK</sequence>
<evidence type="ECO:0000313" key="3">
    <source>
        <dbReference type="Proteomes" id="UP000326921"/>
    </source>
</evidence>
<name>A0A5Q0QC85_9SPHI</name>
<reference evidence="2 3" key="1">
    <citation type="submission" date="2019-10" db="EMBL/GenBank/DDBJ databases">
        <authorList>
            <person name="Dong K."/>
        </authorList>
    </citation>
    <scope>NUCLEOTIDE SEQUENCE [LARGE SCALE GENOMIC DNA]</scope>
    <source>
        <strain evidence="3">dk4302</strain>
    </source>
</reference>
<keyword evidence="3" id="KW-1185">Reference proteome</keyword>
<dbReference type="Proteomes" id="UP000326921">
    <property type="component" value="Chromosome"/>
</dbReference>
<protein>
    <submittedName>
        <fullName evidence="2">Uncharacterized protein</fullName>
    </submittedName>
</protein>
<proteinExistence type="predicted"/>
<feature type="transmembrane region" description="Helical" evidence="1">
    <location>
        <begin position="12"/>
        <end position="29"/>
    </location>
</feature>
<dbReference type="RefSeq" id="WP_153509154.1">
    <property type="nucleotide sequence ID" value="NZ_CP045652.1"/>
</dbReference>
<feature type="transmembrane region" description="Helical" evidence="1">
    <location>
        <begin position="67"/>
        <end position="87"/>
    </location>
</feature>
<dbReference type="KEGG" id="sphe:GFH32_00135"/>
<gene>
    <name evidence="2" type="ORF">GFH32_00135</name>
</gene>
<evidence type="ECO:0000313" key="2">
    <source>
        <dbReference type="EMBL" id="QGA24830.1"/>
    </source>
</evidence>
<keyword evidence="1" id="KW-1133">Transmembrane helix</keyword>
<keyword evidence="1" id="KW-0472">Membrane</keyword>
<dbReference type="EMBL" id="CP045652">
    <property type="protein sequence ID" value="QGA24830.1"/>
    <property type="molecule type" value="Genomic_DNA"/>
</dbReference>
<evidence type="ECO:0000256" key="1">
    <source>
        <dbReference type="SAM" id="Phobius"/>
    </source>
</evidence>
<accession>A0A5Q0QC85</accession>
<keyword evidence="1" id="KW-0812">Transmembrane</keyword>
<feature type="transmembrane region" description="Helical" evidence="1">
    <location>
        <begin position="35"/>
        <end position="55"/>
    </location>
</feature>
<organism evidence="2 3">
    <name type="scientific">Sphingobacterium zhuxiongii</name>
    <dbReference type="NCBI Taxonomy" id="2662364"/>
    <lineage>
        <taxon>Bacteria</taxon>
        <taxon>Pseudomonadati</taxon>
        <taxon>Bacteroidota</taxon>
        <taxon>Sphingobacteriia</taxon>
        <taxon>Sphingobacteriales</taxon>
        <taxon>Sphingobacteriaceae</taxon>
        <taxon>Sphingobacterium</taxon>
    </lineage>
</organism>